<dbReference type="RefSeq" id="WP_183612145.1">
    <property type="nucleotide sequence ID" value="NZ_JACICY010000002.1"/>
</dbReference>
<evidence type="ECO:0000313" key="3">
    <source>
        <dbReference type="Proteomes" id="UP000562395"/>
    </source>
</evidence>
<sequence>MIHSRAIVLCFLAMLPGCVAKSAFDLATAPVRIASRAVNTTADAYDRVTVSDSERDQKRGREIRRREERYGKLSKDYDRAMRNCDRGNDEACDDARQIYGEMNAMRGSVPYERD</sequence>
<reference evidence="2 3" key="1">
    <citation type="submission" date="2020-08" db="EMBL/GenBank/DDBJ databases">
        <title>Genomic Encyclopedia of Type Strains, Phase IV (KMG-IV): sequencing the most valuable type-strain genomes for metagenomic binning, comparative biology and taxonomic classification.</title>
        <authorList>
            <person name="Goeker M."/>
        </authorList>
    </citation>
    <scope>NUCLEOTIDE SEQUENCE [LARGE SCALE GENOMIC DNA]</scope>
    <source>
        <strain evidence="2 3">DSM 14552</strain>
    </source>
</reference>
<organism evidence="2 3">
    <name type="scientific">Novosphingobium hassiacum</name>
    <dbReference type="NCBI Taxonomy" id="173676"/>
    <lineage>
        <taxon>Bacteria</taxon>
        <taxon>Pseudomonadati</taxon>
        <taxon>Pseudomonadota</taxon>
        <taxon>Alphaproteobacteria</taxon>
        <taxon>Sphingomonadales</taxon>
        <taxon>Sphingomonadaceae</taxon>
        <taxon>Novosphingobium</taxon>
    </lineage>
</organism>
<feature type="chain" id="PRO_5031306607" description="Lipoprotein" evidence="1">
    <location>
        <begin position="21"/>
        <end position="114"/>
    </location>
</feature>
<keyword evidence="1" id="KW-0732">Signal</keyword>
<dbReference type="EMBL" id="JACICY010000002">
    <property type="protein sequence ID" value="MBB3859869.1"/>
    <property type="molecule type" value="Genomic_DNA"/>
</dbReference>
<protein>
    <recommendedName>
        <fullName evidence="4">Lipoprotein</fullName>
    </recommendedName>
</protein>
<name>A0A7W5ZV93_9SPHN</name>
<dbReference type="AlphaFoldDB" id="A0A7W5ZV93"/>
<proteinExistence type="predicted"/>
<keyword evidence="3" id="KW-1185">Reference proteome</keyword>
<evidence type="ECO:0008006" key="4">
    <source>
        <dbReference type="Google" id="ProtNLM"/>
    </source>
</evidence>
<feature type="signal peptide" evidence="1">
    <location>
        <begin position="1"/>
        <end position="20"/>
    </location>
</feature>
<evidence type="ECO:0000313" key="2">
    <source>
        <dbReference type="EMBL" id="MBB3859869.1"/>
    </source>
</evidence>
<comment type="caution">
    <text evidence="2">The sequence shown here is derived from an EMBL/GenBank/DDBJ whole genome shotgun (WGS) entry which is preliminary data.</text>
</comment>
<dbReference type="Proteomes" id="UP000562395">
    <property type="component" value="Unassembled WGS sequence"/>
</dbReference>
<gene>
    <name evidence="2" type="ORF">GGQ88_001130</name>
</gene>
<evidence type="ECO:0000256" key="1">
    <source>
        <dbReference type="SAM" id="SignalP"/>
    </source>
</evidence>
<accession>A0A7W5ZV93</accession>